<comment type="catalytic activity">
    <reaction evidence="1">
        <text>ATP + protein L-histidine = ADP + protein N-phospho-L-histidine.</text>
        <dbReference type="EC" id="2.7.13.3"/>
    </reaction>
</comment>
<keyword evidence="5 9" id="KW-0418">Kinase</keyword>
<evidence type="ECO:0000256" key="1">
    <source>
        <dbReference type="ARBA" id="ARBA00000085"/>
    </source>
</evidence>
<feature type="domain" description="Histidine kinase" evidence="8">
    <location>
        <begin position="299"/>
        <end position="518"/>
    </location>
</feature>
<dbReference type="EMBL" id="JAULBC010000002">
    <property type="protein sequence ID" value="MEX6687127.1"/>
    <property type="molecule type" value="Genomic_DNA"/>
</dbReference>
<dbReference type="InterPro" id="IPR003661">
    <property type="entry name" value="HisK_dim/P_dom"/>
</dbReference>
<dbReference type="InterPro" id="IPR036097">
    <property type="entry name" value="HisK_dim/P_sf"/>
</dbReference>
<dbReference type="Pfam" id="PF00512">
    <property type="entry name" value="HisKA"/>
    <property type="match status" value="1"/>
</dbReference>
<protein>
    <recommendedName>
        <fullName evidence="2">histidine kinase</fullName>
        <ecNumber evidence="2">2.7.13.3</ecNumber>
    </recommendedName>
</protein>
<dbReference type="SMART" id="SM00388">
    <property type="entry name" value="HisKA"/>
    <property type="match status" value="1"/>
</dbReference>
<feature type="transmembrane region" description="Helical" evidence="7">
    <location>
        <begin position="7"/>
        <end position="26"/>
    </location>
</feature>
<dbReference type="GO" id="GO:0016301">
    <property type="term" value="F:kinase activity"/>
    <property type="evidence" value="ECO:0007669"/>
    <property type="project" value="UniProtKB-KW"/>
</dbReference>
<dbReference type="InterPro" id="IPR004358">
    <property type="entry name" value="Sig_transdc_His_kin-like_C"/>
</dbReference>
<dbReference type="PANTHER" id="PTHR45453:SF1">
    <property type="entry name" value="PHOSPHATE REGULON SENSOR PROTEIN PHOR"/>
    <property type="match status" value="1"/>
</dbReference>
<keyword evidence="7" id="KW-0812">Transmembrane</keyword>
<dbReference type="SUPFAM" id="SSF47384">
    <property type="entry name" value="Homodimeric domain of signal transducing histidine kinase"/>
    <property type="match status" value="1"/>
</dbReference>
<gene>
    <name evidence="9" type="ORF">QTN47_06455</name>
</gene>
<evidence type="ECO:0000256" key="7">
    <source>
        <dbReference type="SAM" id="Phobius"/>
    </source>
</evidence>
<name>A0ABV3ZB95_9BACT</name>
<dbReference type="PROSITE" id="PS50109">
    <property type="entry name" value="HIS_KIN"/>
    <property type="match status" value="1"/>
</dbReference>
<dbReference type="InterPro" id="IPR003594">
    <property type="entry name" value="HATPase_dom"/>
</dbReference>
<dbReference type="SUPFAM" id="SSF55874">
    <property type="entry name" value="ATPase domain of HSP90 chaperone/DNA topoisomerase II/histidine kinase"/>
    <property type="match status" value="1"/>
</dbReference>
<accession>A0ABV3ZB95</accession>
<organism evidence="9 10">
    <name type="scientific">Danxiaibacter flavus</name>
    <dbReference type="NCBI Taxonomy" id="3049108"/>
    <lineage>
        <taxon>Bacteria</taxon>
        <taxon>Pseudomonadati</taxon>
        <taxon>Bacteroidota</taxon>
        <taxon>Chitinophagia</taxon>
        <taxon>Chitinophagales</taxon>
        <taxon>Chitinophagaceae</taxon>
        <taxon>Danxiaibacter</taxon>
    </lineage>
</organism>
<evidence type="ECO:0000256" key="6">
    <source>
        <dbReference type="ARBA" id="ARBA00023012"/>
    </source>
</evidence>
<comment type="caution">
    <text evidence="9">The sequence shown here is derived from an EMBL/GenBank/DDBJ whole genome shotgun (WGS) entry which is preliminary data.</text>
</comment>
<dbReference type="PRINTS" id="PR00344">
    <property type="entry name" value="BCTRLSENSOR"/>
</dbReference>
<evidence type="ECO:0000256" key="4">
    <source>
        <dbReference type="ARBA" id="ARBA00022679"/>
    </source>
</evidence>
<feature type="transmembrane region" description="Helical" evidence="7">
    <location>
        <begin position="262"/>
        <end position="283"/>
    </location>
</feature>
<dbReference type="InterPro" id="IPR005467">
    <property type="entry name" value="His_kinase_dom"/>
</dbReference>
<dbReference type="InterPro" id="IPR050351">
    <property type="entry name" value="BphY/WalK/GraS-like"/>
</dbReference>
<dbReference type="SMART" id="SM00387">
    <property type="entry name" value="HATPase_c"/>
    <property type="match status" value="1"/>
</dbReference>
<dbReference type="EC" id="2.7.13.3" evidence="2"/>
<evidence type="ECO:0000313" key="9">
    <source>
        <dbReference type="EMBL" id="MEX6687127.1"/>
    </source>
</evidence>
<evidence type="ECO:0000256" key="5">
    <source>
        <dbReference type="ARBA" id="ARBA00022777"/>
    </source>
</evidence>
<dbReference type="InterPro" id="IPR036890">
    <property type="entry name" value="HATPase_C_sf"/>
</dbReference>
<dbReference type="Proteomes" id="UP001560573">
    <property type="component" value="Unassembled WGS sequence"/>
</dbReference>
<dbReference type="CDD" id="cd00082">
    <property type="entry name" value="HisKA"/>
    <property type="match status" value="1"/>
</dbReference>
<evidence type="ECO:0000313" key="10">
    <source>
        <dbReference type="Proteomes" id="UP001560573"/>
    </source>
</evidence>
<dbReference type="CDD" id="cd00075">
    <property type="entry name" value="HATPase"/>
    <property type="match status" value="1"/>
</dbReference>
<evidence type="ECO:0000259" key="8">
    <source>
        <dbReference type="PROSITE" id="PS50109"/>
    </source>
</evidence>
<reference evidence="9 10" key="1">
    <citation type="submission" date="2023-07" db="EMBL/GenBank/DDBJ databases">
        <authorList>
            <person name="Lian W.-H."/>
        </authorList>
    </citation>
    <scope>NUCLEOTIDE SEQUENCE [LARGE SCALE GENOMIC DNA]</scope>
    <source>
        <strain evidence="9 10">SYSU DXS3180</strain>
    </source>
</reference>
<sequence length="538" mass="61310">MNRLRTLAILMVIAIAGITGFQVYWLKDNYDREHQNLQIKTNASFYQTVLRLQTSKLKLDSMRPALGPVIREDSKNDRPVITIASLIQEKMRESDVDSTRQRKVFIGTSRLRTISDRADSSGSPPLIRKTETHQWDSAKRENQVFVNYTFKRDDGLPRVPMVLPDVIARSTKDTVSGTEVRMMFNVDSLYSSDSVTIREIDSAYSARLNADKMNVAFSVSRINAFEPGRSNDVTIGLAKPVTYRLSLQHVPSYIFSQLKTPLLFSILLVGITIASFVLLYSSLVKQRRLTQMKNDLISNITHELKTPIATVSVAVEALKNFKAMDDPERTQEYLNISQNELQRLSLLVDKVLKLSMFENKSIALEKEYFDLAALCKQVINSMKWQFEKQDATITFTTTGDRFTIHADKLHITSVIYNLLDNALKYSRDNPVIHVELLSHKQHVEMRVSDNGIGIPPEYKQKVFEKFFRVPGNNRHDIKGYGLGLSYVDHIAKSHQGFAEVKSEPGKGSTFIVHIPYEEAAIIEFDENRKIIKKTIRIG</sequence>
<dbReference type="Gene3D" id="1.10.287.130">
    <property type="match status" value="1"/>
</dbReference>
<dbReference type="Pfam" id="PF02518">
    <property type="entry name" value="HATPase_c"/>
    <property type="match status" value="1"/>
</dbReference>
<dbReference type="Gene3D" id="3.30.565.10">
    <property type="entry name" value="Histidine kinase-like ATPase, C-terminal domain"/>
    <property type="match status" value="1"/>
</dbReference>
<keyword evidence="7" id="KW-0472">Membrane</keyword>
<dbReference type="PANTHER" id="PTHR45453">
    <property type="entry name" value="PHOSPHATE REGULON SENSOR PROTEIN PHOR"/>
    <property type="match status" value="1"/>
</dbReference>
<keyword evidence="10" id="KW-1185">Reference proteome</keyword>
<keyword evidence="4" id="KW-0808">Transferase</keyword>
<keyword evidence="3" id="KW-0597">Phosphoprotein</keyword>
<proteinExistence type="predicted"/>
<keyword evidence="7" id="KW-1133">Transmembrane helix</keyword>
<keyword evidence="6" id="KW-0902">Two-component regulatory system</keyword>
<dbReference type="RefSeq" id="WP_369328531.1">
    <property type="nucleotide sequence ID" value="NZ_JAULBC010000002.1"/>
</dbReference>
<evidence type="ECO:0000256" key="2">
    <source>
        <dbReference type="ARBA" id="ARBA00012438"/>
    </source>
</evidence>
<evidence type="ECO:0000256" key="3">
    <source>
        <dbReference type="ARBA" id="ARBA00022553"/>
    </source>
</evidence>